<evidence type="ECO:0000256" key="6">
    <source>
        <dbReference type="ARBA" id="ARBA00007389"/>
    </source>
</evidence>
<dbReference type="InterPro" id="IPR036237">
    <property type="entry name" value="Xyl_isomerase-like_sf"/>
</dbReference>
<dbReference type="Pfam" id="PF03786">
    <property type="entry name" value="UxuA"/>
    <property type="match status" value="2"/>
</dbReference>
<dbReference type="GO" id="GO:0030145">
    <property type="term" value="F:manganese ion binding"/>
    <property type="evidence" value="ECO:0007669"/>
    <property type="project" value="TreeGrafter"/>
</dbReference>
<name>A0A1H1UR57_9ACTN</name>
<comment type="cofactor">
    <cofactor evidence="3">
        <name>Fe(2+)</name>
        <dbReference type="ChEBI" id="CHEBI:29033"/>
    </cofactor>
</comment>
<dbReference type="GO" id="GO:0008927">
    <property type="term" value="F:mannonate dehydratase activity"/>
    <property type="evidence" value="ECO:0007669"/>
    <property type="project" value="UniProtKB-EC"/>
</dbReference>
<keyword evidence="10" id="KW-0456">Lyase</keyword>
<dbReference type="PANTHER" id="PTHR30387">
    <property type="entry name" value="MANNONATE DEHYDRATASE"/>
    <property type="match status" value="1"/>
</dbReference>
<comment type="cofactor">
    <cofactor evidence="2">
        <name>Mn(2+)</name>
        <dbReference type="ChEBI" id="CHEBI:29035"/>
    </cofactor>
</comment>
<dbReference type="Proteomes" id="UP000198983">
    <property type="component" value="Chromosome I"/>
</dbReference>
<dbReference type="EMBL" id="LT629732">
    <property type="protein sequence ID" value="SDS74965.1"/>
    <property type="molecule type" value="Genomic_DNA"/>
</dbReference>
<dbReference type="GO" id="GO:0008198">
    <property type="term" value="F:ferrous iron binding"/>
    <property type="evidence" value="ECO:0007669"/>
    <property type="project" value="TreeGrafter"/>
</dbReference>
<evidence type="ECO:0000256" key="3">
    <source>
        <dbReference type="ARBA" id="ARBA00001954"/>
    </source>
</evidence>
<dbReference type="AlphaFoldDB" id="A0A1H1UR57"/>
<dbReference type="UniPathway" id="UPA00246"/>
<dbReference type="STRING" id="117157.SAMN04489717_3738"/>
<dbReference type="RefSeq" id="WP_092654899.1">
    <property type="nucleotide sequence ID" value="NZ_LT629732.1"/>
</dbReference>
<evidence type="ECO:0000313" key="11">
    <source>
        <dbReference type="EMBL" id="SDS74965.1"/>
    </source>
</evidence>
<evidence type="ECO:0000256" key="7">
    <source>
        <dbReference type="ARBA" id="ARBA00012927"/>
    </source>
</evidence>
<dbReference type="EC" id="4.2.1.8" evidence="7"/>
<dbReference type="InterPro" id="IPR004628">
    <property type="entry name" value="Man_deHydtase"/>
</dbReference>
<proteinExistence type="inferred from homology"/>
<evidence type="ECO:0000256" key="8">
    <source>
        <dbReference type="ARBA" id="ARBA00023004"/>
    </source>
</evidence>
<accession>A0A1H1UR57</accession>
<dbReference type="PANTHER" id="PTHR30387:SF2">
    <property type="entry name" value="MANNONATE DEHYDRATASE"/>
    <property type="match status" value="1"/>
</dbReference>
<sequence length="328" mass="36133">MTIRVIIGQLNELDDETALFARQLGIDGVQFNTPRLPADQGFWQLDDLVALRRRCADAGLHLEALENVPMSFYDKVLTGAPGRERQLENFQRTVRNVAAAGIPILGYHFMPTFVWRTSVEPGRGGALVTAFDESRVADGNLVDYPQVDPSLRIGAEQMWDNYRTFCEAVMPVAEECGIRLALHPDDPPVEAIGGVARLFNSPANFRRAYELAGRSEAWAIDLCLGTTSEMAGGAAAVEDMIDYFVPRGRVAYVHFRDVQGTVPAFCECFLGEGNYDPPAVMRRLVAAGFDGFLLDDHVPRVVNDTEWGHRARAHAIGYIQALLAVHGG</sequence>
<comment type="pathway">
    <text evidence="5">Carbohydrate metabolism; pentose and glucuronate interconversion.</text>
</comment>
<evidence type="ECO:0000313" key="12">
    <source>
        <dbReference type="Proteomes" id="UP000198983"/>
    </source>
</evidence>
<keyword evidence="12" id="KW-1185">Reference proteome</keyword>
<gene>
    <name evidence="11" type="ORF">SAMN04489717_3738</name>
</gene>
<evidence type="ECO:0000256" key="9">
    <source>
        <dbReference type="ARBA" id="ARBA00023211"/>
    </source>
</evidence>
<keyword evidence="8" id="KW-0408">Iron</keyword>
<evidence type="ECO:0000256" key="1">
    <source>
        <dbReference type="ARBA" id="ARBA00001794"/>
    </source>
</evidence>
<evidence type="ECO:0000256" key="4">
    <source>
        <dbReference type="ARBA" id="ARBA00002713"/>
    </source>
</evidence>
<protein>
    <recommendedName>
        <fullName evidence="7">mannonate dehydratase</fullName>
        <ecNumber evidence="7">4.2.1.8</ecNumber>
    </recommendedName>
</protein>
<organism evidence="11 12">
    <name type="scientific">Actinopolymorpha singaporensis</name>
    <dbReference type="NCBI Taxonomy" id="117157"/>
    <lineage>
        <taxon>Bacteria</taxon>
        <taxon>Bacillati</taxon>
        <taxon>Actinomycetota</taxon>
        <taxon>Actinomycetes</taxon>
        <taxon>Propionibacteriales</taxon>
        <taxon>Actinopolymorphaceae</taxon>
        <taxon>Actinopolymorpha</taxon>
    </lineage>
</organism>
<dbReference type="OrthoDB" id="104997at2"/>
<dbReference type="Gene3D" id="3.20.20.150">
    <property type="entry name" value="Divalent-metal-dependent TIM barrel enzymes"/>
    <property type="match status" value="1"/>
</dbReference>
<reference evidence="11 12" key="1">
    <citation type="submission" date="2016-10" db="EMBL/GenBank/DDBJ databases">
        <authorList>
            <person name="de Groot N.N."/>
        </authorList>
    </citation>
    <scope>NUCLEOTIDE SEQUENCE [LARGE SCALE GENOMIC DNA]</scope>
    <source>
        <strain evidence="11 12">DSM 22024</strain>
    </source>
</reference>
<evidence type="ECO:0000256" key="2">
    <source>
        <dbReference type="ARBA" id="ARBA00001936"/>
    </source>
</evidence>
<comment type="similarity">
    <text evidence="6">Belongs to the mannonate dehydratase family.</text>
</comment>
<evidence type="ECO:0000256" key="10">
    <source>
        <dbReference type="ARBA" id="ARBA00023239"/>
    </source>
</evidence>
<evidence type="ECO:0000256" key="5">
    <source>
        <dbReference type="ARBA" id="ARBA00004892"/>
    </source>
</evidence>
<comment type="catalytic activity">
    <reaction evidence="1">
        <text>D-mannonate = 2-dehydro-3-deoxy-D-gluconate + H2O</text>
        <dbReference type="Rhea" id="RHEA:20097"/>
        <dbReference type="ChEBI" id="CHEBI:15377"/>
        <dbReference type="ChEBI" id="CHEBI:17767"/>
        <dbReference type="ChEBI" id="CHEBI:57990"/>
        <dbReference type="EC" id="4.2.1.8"/>
    </reaction>
</comment>
<comment type="function">
    <text evidence="4">Catalyzes the dehydration of D-mannonate.</text>
</comment>
<dbReference type="GO" id="GO:0042840">
    <property type="term" value="P:D-glucuronate catabolic process"/>
    <property type="evidence" value="ECO:0007669"/>
    <property type="project" value="TreeGrafter"/>
</dbReference>
<dbReference type="SUPFAM" id="SSF51658">
    <property type="entry name" value="Xylose isomerase-like"/>
    <property type="match status" value="1"/>
</dbReference>
<keyword evidence="9" id="KW-0464">Manganese</keyword>